<feature type="compositionally biased region" description="Acidic residues" evidence="1">
    <location>
        <begin position="81"/>
        <end position="90"/>
    </location>
</feature>
<evidence type="ECO:0000313" key="4">
    <source>
        <dbReference type="EMBL" id="KAH7308134.1"/>
    </source>
</evidence>
<dbReference type="PANTHER" id="PTHR47185">
    <property type="entry name" value="PX DOMAIN-CONTAINING PROTEIN YPR097W"/>
    <property type="match status" value="1"/>
</dbReference>
<sequence>MASVPALTPAQTHALLDILTHNQTYAEIQGFRSPGAVTSYGFPFARATVVPTSSSSAAPSVPSTPAASVPGTPRARTPLPPDDDDDDDDGGGSTSPLLQTLLTRVVLRLPAIRDLPRDFWSVRVQGLLARLGEANLSESYDKGALGTRKTLATGASSVIEMVARGALSGVAKQDPDPASQRQQYDHTKAEDLERAWNDVVQGLVHGHLWDDMFAHLSKTEDLESYSPAVKAAAEYAIIHLATLAHHIFVLSPEGQYVLKLLENLHGLAPYKMIRQTLRVGNAATMISGMVRLMLAKISVTSLTNWFGLTQNADDGMNLLQRMIWLVLSWDASEFKKSSDRVERAKERPSDAVLAAIREHVSDPRPEHEAVRAASRDNSQSIIAAILYSEDPALVATLTESTHAQCLEYYSALLSIRDREAITTALCRQPPDLFTQMVRDAVTAYEPIIRMVHSRVDLREHLEATQGFIDEFIKTSKPQKADGGSSDAAPPPTVEDYIDLFMRNRGFMYKWLHALGSKCPDVWEQLRQWTNEVMVKFRKGYPSDKPSAATDTMQQRLNDLFASLPPTAQDTVLSAINAHETYLSTITTLSRTRLQALANPKASTSRTTMHGPGVYLARWQNLLDDTAITPSTPKGAVRHGRDVKNTLSMGKTGVGSTTGPVKVTSAEEEPIAPDVSIVVKEMGPGFVRIVQEIGGPDS</sequence>
<dbReference type="GO" id="GO:0035091">
    <property type="term" value="F:phosphatidylinositol binding"/>
    <property type="evidence" value="ECO:0007669"/>
    <property type="project" value="TreeGrafter"/>
</dbReference>
<protein>
    <submittedName>
        <fullName evidence="4">PX-associated-domain-containing protein</fullName>
    </submittedName>
</protein>
<feature type="domain" description="PX" evidence="2">
    <location>
        <begin position="407"/>
        <end position="536"/>
    </location>
</feature>
<dbReference type="PANTHER" id="PTHR47185:SF2">
    <property type="entry name" value="FUNGAL PROTEIN"/>
    <property type="match status" value="1"/>
</dbReference>
<accession>A0A8K0WKV1</accession>
<evidence type="ECO:0000259" key="2">
    <source>
        <dbReference type="Pfam" id="PF12825"/>
    </source>
</evidence>
<name>A0A8K0WKV1_9HYPO</name>
<dbReference type="Pfam" id="PF12828">
    <property type="entry name" value="PXB"/>
    <property type="match status" value="1"/>
</dbReference>
<feature type="domain" description="PX-associated" evidence="3">
    <location>
        <begin position="5"/>
        <end position="164"/>
    </location>
</feature>
<evidence type="ECO:0000313" key="5">
    <source>
        <dbReference type="Proteomes" id="UP000813444"/>
    </source>
</evidence>
<dbReference type="Pfam" id="PF12825">
    <property type="entry name" value="DUF3818"/>
    <property type="match status" value="2"/>
</dbReference>
<feature type="region of interest" description="Disordered" evidence="1">
    <location>
        <begin position="629"/>
        <end position="661"/>
    </location>
</feature>
<dbReference type="AlphaFoldDB" id="A0A8K0WKV1"/>
<dbReference type="OrthoDB" id="2117459at2759"/>
<dbReference type="InterPro" id="IPR047168">
    <property type="entry name" value="LEC1-like"/>
</dbReference>
<dbReference type="InterPro" id="IPR024554">
    <property type="entry name" value="LEC1-like_C"/>
</dbReference>
<organism evidence="4 5">
    <name type="scientific">Stachybotrys elegans</name>
    <dbReference type="NCBI Taxonomy" id="80388"/>
    <lineage>
        <taxon>Eukaryota</taxon>
        <taxon>Fungi</taxon>
        <taxon>Dikarya</taxon>
        <taxon>Ascomycota</taxon>
        <taxon>Pezizomycotina</taxon>
        <taxon>Sordariomycetes</taxon>
        <taxon>Hypocreomycetidae</taxon>
        <taxon>Hypocreales</taxon>
        <taxon>Stachybotryaceae</taxon>
        <taxon>Stachybotrys</taxon>
    </lineage>
</organism>
<reference evidence="4" key="1">
    <citation type="journal article" date="2021" name="Nat. Commun.">
        <title>Genetic determinants of endophytism in the Arabidopsis root mycobiome.</title>
        <authorList>
            <person name="Mesny F."/>
            <person name="Miyauchi S."/>
            <person name="Thiergart T."/>
            <person name="Pickel B."/>
            <person name="Atanasova L."/>
            <person name="Karlsson M."/>
            <person name="Huettel B."/>
            <person name="Barry K.W."/>
            <person name="Haridas S."/>
            <person name="Chen C."/>
            <person name="Bauer D."/>
            <person name="Andreopoulos W."/>
            <person name="Pangilinan J."/>
            <person name="LaButti K."/>
            <person name="Riley R."/>
            <person name="Lipzen A."/>
            <person name="Clum A."/>
            <person name="Drula E."/>
            <person name="Henrissat B."/>
            <person name="Kohler A."/>
            <person name="Grigoriev I.V."/>
            <person name="Martin F.M."/>
            <person name="Hacquard S."/>
        </authorList>
    </citation>
    <scope>NUCLEOTIDE SEQUENCE</scope>
    <source>
        <strain evidence="4">MPI-CAGE-CH-0235</strain>
    </source>
</reference>
<feature type="compositionally biased region" description="Low complexity" evidence="1">
    <location>
        <begin position="53"/>
        <end position="70"/>
    </location>
</feature>
<keyword evidence="5" id="KW-1185">Reference proteome</keyword>
<dbReference type="InterPro" id="IPR024555">
    <property type="entry name" value="PX-associated"/>
</dbReference>
<feature type="compositionally biased region" description="Polar residues" evidence="1">
    <location>
        <begin position="644"/>
        <end position="658"/>
    </location>
</feature>
<proteinExistence type="predicted"/>
<evidence type="ECO:0000259" key="3">
    <source>
        <dbReference type="Pfam" id="PF12828"/>
    </source>
</evidence>
<comment type="caution">
    <text evidence="4">The sequence shown here is derived from an EMBL/GenBank/DDBJ whole genome shotgun (WGS) entry which is preliminary data.</text>
</comment>
<evidence type="ECO:0000256" key="1">
    <source>
        <dbReference type="SAM" id="MobiDB-lite"/>
    </source>
</evidence>
<gene>
    <name evidence="4" type="ORF">B0I35DRAFT_105113</name>
</gene>
<feature type="region of interest" description="Disordered" evidence="1">
    <location>
        <begin position="53"/>
        <end position="96"/>
    </location>
</feature>
<feature type="domain" description="PX" evidence="2">
    <location>
        <begin position="211"/>
        <end position="397"/>
    </location>
</feature>
<dbReference type="EMBL" id="JAGPNK010000016">
    <property type="protein sequence ID" value="KAH7308134.1"/>
    <property type="molecule type" value="Genomic_DNA"/>
</dbReference>
<dbReference type="Proteomes" id="UP000813444">
    <property type="component" value="Unassembled WGS sequence"/>
</dbReference>